<dbReference type="Gene3D" id="1.10.600.10">
    <property type="entry name" value="Farnesyl Diphosphate Synthase"/>
    <property type="match status" value="1"/>
</dbReference>
<dbReference type="InterPro" id="IPR000092">
    <property type="entry name" value="Polyprenyl_synt"/>
</dbReference>
<dbReference type="EC" id="2.5.1.1" evidence="3"/>
<gene>
    <name evidence="12" type="ORF">PNOK_0002500</name>
</gene>
<dbReference type="GO" id="GO:0005737">
    <property type="term" value="C:cytoplasm"/>
    <property type="evidence" value="ECO:0007669"/>
    <property type="project" value="TreeGrafter"/>
</dbReference>
<dbReference type="OrthoDB" id="10257492at2759"/>
<evidence type="ECO:0000256" key="3">
    <source>
        <dbReference type="ARBA" id="ARBA00012833"/>
    </source>
</evidence>
<dbReference type="STRING" id="2282107.A0A286UTR4"/>
<keyword evidence="6" id="KW-0460">Magnesium</keyword>
<evidence type="ECO:0000313" key="13">
    <source>
        <dbReference type="Proteomes" id="UP000217199"/>
    </source>
</evidence>
<keyword evidence="13" id="KW-1185">Reference proteome</keyword>
<evidence type="ECO:0000256" key="7">
    <source>
        <dbReference type="ARBA" id="ARBA00032380"/>
    </source>
</evidence>
<evidence type="ECO:0000256" key="1">
    <source>
        <dbReference type="ARBA" id="ARBA00001946"/>
    </source>
</evidence>
<dbReference type="GO" id="GO:0004337">
    <property type="term" value="F:(2E,6E)-farnesyl diphosphate synthase activity"/>
    <property type="evidence" value="ECO:0007669"/>
    <property type="project" value="UniProtKB-EC"/>
</dbReference>
<comment type="cofactor">
    <cofactor evidence="1">
        <name>Mg(2+)</name>
        <dbReference type="ChEBI" id="CHEBI:18420"/>
    </cofactor>
</comment>
<dbReference type="EMBL" id="NBII01000001">
    <property type="protein sequence ID" value="PAV22958.1"/>
    <property type="molecule type" value="Genomic_DNA"/>
</dbReference>
<name>A0A286UTR4_9AGAM</name>
<dbReference type="Proteomes" id="UP000217199">
    <property type="component" value="Unassembled WGS sequence"/>
</dbReference>
<evidence type="ECO:0000256" key="6">
    <source>
        <dbReference type="ARBA" id="ARBA00022842"/>
    </source>
</evidence>
<dbReference type="PANTHER" id="PTHR11525:SF0">
    <property type="entry name" value="FARNESYL PYROPHOSPHATE SYNTHASE"/>
    <property type="match status" value="1"/>
</dbReference>
<dbReference type="PROSITE" id="PS00444">
    <property type="entry name" value="POLYPRENYL_SYNTHASE_2"/>
    <property type="match status" value="1"/>
</dbReference>
<evidence type="ECO:0000256" key="5">
    <source>
        <dbReference type="ARBA" id="ARBA00022723"/>
    </source>
</evidence>
<dbReference type="AlphaFoldDB" id="A0A286UTR4"/>
<protein>
    <recommendedName>
        <fullName evidence="10">(2E,6E)-farnesyl diphosphate synthase</fullName>
        <ecNumber evidence="3">2.5.1.1</ecNumber>
        <ecNumber evidence="2">2.5.1.10</ecNumber>
    </recommendedName>
    <alternativeName>
        <fullName evidence="9">Dimethylallyltranstransferase</fullName>
    </alternativeName>
    <alternativeName>
        <fullName evidence="8">Farnesyl diphosphate synthase</fullName>
    </alternativeName>
    <alternativeName>
        <fullName evidence="7">Geranyltranstransferase</fullName>
    </alternativeName>
</protein>
<evidence type="ECO:0000256" key="4">
    <source>
        <dbReference type="ARBA" id="ARBA00022679"/>
    </source>
</evidence>
<dbReference type="InterPro" id="IPR033749">
    <property type="entry name" value="Polyprenyl_synt_CS"/>
</dbReference>
<comment type="similarity">
    <text evidence="11">Belongs to the FPP/GGPP synthase family.</text>
</comment>
<evidence type="ECO:0000256" key="9">
    <source>
        <dbReference type="ARBA" id="ARBA00032448"/>
    </source>
</evidence>
<dbReference type="GO" id="GO:0046872">
    <property type="term" value="F:metal ion binding"/>
    <property type="evidence" value="ECO:0007669"/>
    <property type="project" value="UniProtKB-KW"/>
</dbReference>
<dbReference type="InterPro" id="IPR039702">
    <property type="entry name" value="FPS1-like"/>
</dbReference>
<proteinExistence type="inferred from homology"/>
<dbReference type="PANTHER" id="PTHR11525">
    <property type="entry name" value="FARNESYL-PYROPHOSPHATE SYNTHETASE"/>
    <property type="match status" value="1"/>
</dbReference>
<keyword evidence="5" id="KW-0479">Metal-binding</keyword>
<dbReference type="InParanoid" id="A0A286UTR4"/>
<dbReference type="GO" id="GO:0045337">
    <property type="term" value="P:farnesyl diphosphate biosynthetic process"/>
    <property type="evidence" value="ECO:0007669"/>
    <property type="project" value="TreeGrafter"/>
</dbReference>
<reference evidence="12 13" key="1">
    <citation type="journal article" date="2017" name="Mol. Ecol.">
        <title>Comparative and population genomic landscape of Phellinus noxius: A hypervariable fungus causing root rot in trees.</title>
        <authorList>
            <person name="Chung C.L."/>
            <person name="Lee T.J."/>
            <person name="Akiba M."/>
            <person name="Lee H.H."/>
            <person name="Kuo T.H."/>
            <person name="Liu D."/>
            <person name="Ke H.M."/>
            <person name="Yokoi T."/>
            <person name="Roa M.B."/>
            <person name="Lu M.J."/>
            <person name="Chang Y.Y."/>
            <person name="Ann P.J."/>
            <person name="Tsai J.N."/>
            <person name="Chen C.Y."/>
            <person name="Tzean S.S."/>
            <person name="Ota Y."/>
            <person name="Hattori T."/>
            <person name="Sahashi N."/>
            <person name="Liou R.F."/>
            <person name="Kikuchi T."/>
            <person name="Tsai I.J."/>
        </authorList>
    </citation>
    <scope>NUCLEOTIDE SEQUENCE [LARGE SCALE GENOMIC DNA]</scope>
    <source>
        <strain evidence="12 13">FFPRI411160</strain>
    </source>
</reference>
<evidence type="ECO:0000256" key="10">
    <source>
        <dbReference type="ARBA" id="ARBA00032873"/>
    </source>
</evidence>
<keyword evidence="4 11" id="KW-0808">Transferase</keyword>
<comment type="caution">
    <text evidence="12">The sequence shown here is derived from an EMBL/GenBank/DDBJ whole genome shotgun (WGS) entry which is preliminary data.</text>
</comment>
<sequence length="339" mass="39282">MSDKRQRFIDAFATIRDELLDYLVKENMPKDAQDWFKRNLDYNVPGGKLNRILRGRYLGLVSRTPTSLLPRLRRYDGFFYYPQRPTMLVPAPQIGTVAINDAFMLEASIYHLFRTHFRSQPYYADLLDLMHETTYQTELGQLVDLITAPETPIDLNKFSLEKHALIVKYKTAFYSFYLPVALALLFVSPTIKEAAEPRSLELAKEILLPLGDYFQVQDDYLDCFGTPEQIGKVGTDIVDNKCSWLVNTALAHASPAQRKVLDESYGRKDKEAEERVKKVYDELDLKGKYEAYEKGRSINGPSKTTIVSGSRFSLFFFQHVLFFLRRTYFYLSASVWFVM</sequence>
<dbReference type="GO" id="GO:0004161">
    <property type="term" value="F:dimethylallyltranstransferase activity"/>
    <property type="evidence" value="ECO:0007669"/>
    <property type="project" value="UniProtKB-EC"/>
</dbReference>
<accession>A0A286UTR4</accession>
<organism evidence="12 13">
    <name type="scientific">Pyrrhoderma noxium</name>
    <dbReference type="NCBI Taxonomy" id="2282107"/>
    <lineage>
        <taxon>Eukaryota</taxon>
        <taxon>Fungi</taxon>
        <taxon>Dikarya</taxon>
        <taxon>Basidiomycota</taxon>
        <taxon>Agaricomycotina</taxon>
        <taxon>Agaricomycetes</taxon>
        <taxon>Hymenochaetales</taxon>
        <taxon>Hymenochaetaceae</taxon>
        <taxon>Pyrrhoderma</taxon>
    </lineage>
</organism>
<evidence type="ECO:0000313" key="12">
    <source>
        <dbReference type="EMBL" id="PAV22958.1"/>
    </source>
</evidence>
<evidence type="ECO:0000256" key="11">
    <source>
        <dbReference type="RuleBase" id="RU004466"/>
    </source>
</evidence>
<dbReference type="Pfam" id="PF00348">
    <property type="entry name" value="polyprenyl_synt"/>
    <property type="match status" value="1"/>
</dbReference>
<dbReference type="InterPro" id="IPR008949">
    <property type="entry name" value="Isoprenoid_synthase_dom_sf"/>
</dbReference>
<evidence type="ECO:0000256" key="8">
    <source>
        <dbReference type="ARBA" id="ARBA00032424"/>
    </source>
</evidence>
<dbReference type="EC" id="2.5.1.10" evidence="2"/>
<dbReference type="SUPFAM" id="SSF48576">
    <property type="entry name" value="Terpenoid synthases"/>
    <property type="match status" value="1"/>
</dbReference>
<evidence type="ECO:0000256" key="2">
    <source>
        <dbReference type="ARBA" id="ARBA00012439"/>
    </source>
</evidence>